<keyword evidence="6" id="KW-0732">Signal</keyword>
<evidence type="ECO:0000256" key="1">
    <source>
        <dbReference type="ARBA" id="ARBA00004177"/>
    </source>
</evidence>
<evidence type="ECO:0000256" key="12">
    <source>
        <dbReference type="ARBA" id="ARBA00023170"/>
    </source>
</evidence>
<name>A0ABD1J3B5_9TELE</name>
<keyword evidence="14" id="KW-0395">Inflammatory response</keyword>
<keyword evidence="11 16" id="KW-0472">Membrane</keyword>
<proteinExistence type="inferred from homology"/>
<dbReference type="GO" id="GO:0045087">
    <property type="term" value="P:innate immune response"/>
    <property type="evidence" value="ECO:0007669"/>
    <property type="project" value="UniProtKB-KW"/>
</dbReference>
<keyword evidence="5 16" id="KW-0812">Transmembrane</keyword>
<dbReference type="PROSITE" id="PS50104">
    <property type="entry name" value="TIR"/>
    <property type="match status" value="1"/>
</dbReference>
<dbReference type="FunFam" id="3.40.50.10140:FF:000003">
    <property type="entry name" value="Toll-like receptor 7"/>
    <property type="match status" value="1"/>
</dbReference>
<evidence type="ECO:0000256" key="13">
    <source>
        <dbReference type="ARBA" id="ARBA00023180"/>
    </source>
</evidence>
<sequence length="1013" mass="116462">MTSTLGVFVTKELRKVPCDVDINVTANTVDFNCMRRGLRKIPDGIFKNVTSLTLIDNRITNVSVDSFKDFHNLTYLNLDWMNKVGHLNLANYVFTNLTKLNVLRLSGAGLHEVPNHLPAGLKYIVLDNNKIISISQRTFSDMTKVTRISLSKNCFSGNACNKTFTAENNTFSNLANLQSLVLSYNNITEVPHGLPVSLTELDLASNRIESIFEDDFSNLVNLEFLRIQGNCPRCHNAPYPCVPCKHGSIKIHPQAFRSLSKLQVLQLAGNSLHTVNTSWFENLNNLTDLFLSFNFLTQAIADGSFLMNLPHLQKLDLSYNYDLHTYRKTMTLSQHFSKLVSLQTLHIEGYVFQEIMEDTFKPLQNLKNFSVLNLGVNFIVLSDSYAFRNLSKLKLLYLSENRLHPVSEYNHSASNGAMSSNVLATRKYFKEKNYNFELSHGLIKTECFNTGRVLDLSRNNLFFLSSKQFERFGDVLCLNLSRNGFSAAPNGTEFTHLPNLTYLDMSYNKVDLAYEFAFSELKHLEVLDLSYNNHYFIVAGVTHNFVFLEKLSVLRVLNLSSNSIFTLTTKELNSTSLNELQFKHNQLNRMWKRHDESYFKLFKNLVNLTYLDLSYNEIVNIPHEVFKNLPHNMKRLHISHNKLNDFLWSNLSYLQQLEELDLSHNDLTTVSSNVSAYTKALSVLDLSFNKISKLSDGFINGAKSLKVLSLIKNKLSILSGKTFPSGPDTSLKTLLLQQNPFYCTCDLLEFILWIESSTINIPRLATSVTCHMPGEKKNQPVILFDIKECVSDREAFLFYSLSTLFILLTLFTTTTMHLFYWDASYVFYYINAKLRGYRTLKSSDTIYDAFVSYDTKDPLVSEWVWNHLRVQLEEAGDKLAPICLEERDWTPGLPVLDNLTQSIYQSRKTVFVLTESYVRSGNFRMAVYLAHQRLLDDNVDVIVLLLLEPVLQQSHFLRLRRRLCRKSILEWPKTPSAEPWFWQCLRNAIRVDNQIMYNKVYARYFSDKAIGGK</sequence>
<dbReference type="SMART" id="SM00082">
    <property type="entry name" value="LRRCT"/>
    <property type="match status" value="1"/>
</dbReference>
<keyword evidence="8" id="KW-0967">Endosome</keyword>
<dbReference type="EMBL" id="JBHFQA010000020">
    <property type="protein sequence ID" value="KAL2081673.1"/>
    <property type="molecule type" value="Genomic_DNA"/>
</dbReference>
<keyword evidence="3" id="KW-0399">Innate immunity</keyword>
<evidence type="ECO:0000256" key="14">
    <source>
        <dbReference type="ARBA" id="ARBA00023198"/>
    </source>
</evidence>
<dbReference type="GO" id="GO:0006954">
    <property type="term" value="P:inflammatory response"/>
    <property type="evidence" value="ECO:0007669"/>
    <property type="project" value="UniProtKB-KW"/>
</dbReference>
<dbReference type="InterPro" id="IPR000483">
    <property type="entry name" value="Cys-rich_flank_reg_C"/>
</dbReference>
<evidence type="ECO:0000256" key="11">
    <source>
        <dbReference type="ARBA" id="ARBA00023136"/>
    </source>
</evidence>
<dbReference type="SUPFAM" id="SSF52058">
    <property type="entry name" value="L domain-like"/>
    <property type="match status" value="3"/>
</dbReference>
<comment type="similarity">
    <text evidence="2">Belongs to the Toll-like receptor family.</text>
</comment>
<keyword evidence="19" id="KW-1185">Reference proteome</keyword>
<keyword evidence="7" id="KW-0677">Repeat</keyword>
<evidence type="ECO:0000256" key="6">
    <source>
        <dbReference type="ARBA" id="ARBA00022729"/>
    </source>
</evidence>
<evidence type="ECO:0000256" key="4">
    <source>
        <dbReference type="ARBA" id="ARBA00022614"/>
    </source>
</evidence>
<evidence type="ECO:0000256" key="16">
    <source>
        <dbReference type="SAM" id="Phobius"/>
    </source>
</evidence>
<evidence type="ECO:0000259" key="17">
    <source>
        <dbReference type="PROSITE" id="PS50104"/>
    </source>
</evidence>
<keyword evidence="4" id="KW-0433">Leucine-rich repeat</keyword>
<dbReference type="PRINTS" id="PR00019">
    <property type="entry name" value="LEURICHRPT"/>
</dbReference>
<dbReference type="InterPro" id="IPR026906">
    <property type="entry name" value="LRR_5"/>
</dbReference>
<dbReference type="InterPro" id="IPR000157">
    <property type="entry name" value="TIR_dom"/>
</dbReference>
<dbReference type="Pfam" id="PF00560">
    <property type="entry name" value="LRR_1"/>
    <property type="match status" value="1"/>
</dbReference>
<dbReference type="GO" id="GO:0002218">
    <property type="term" value="P:activation of innate immune response"/>
    <property type="evidence" value="ECO:0007669"/>
    <property type="project" value="UniProtKB-ARBA"/>
</dbReference>
<dbReference type="SMART" id="SM00364">
    <property type="entry name" value="LRR_BAC"/>
    <property type="match status" value="7"/>
</dbReference>
<comment type="caution">
    <text evidence="18">The sequence shown here is derived from an EMBL/GenBank/DDBJ whole genome shotgun (WGS) entry which is preliminary data.</text>
</comment>
<dbReference type="Gene3D" id="3.40.50.10140">
    <property type="entry name" value="Toll/interleukin-1 receptor homology (TIR) domain"/>
    <property type="match status" value="1"/>
</dbReference>
<keyword evidence="9" id="KW-0391">Immunity</keyword>
<evidence type="ECO:0000256" key="7">
    <source>
        <dbReference type="ARBA" id="ARBA00022737"/>
    </source>
</evidence>
<dbReference type="SMART" id="SM00365">
    <property type="entry name" value="LRR_SD22"/>
    <property type="match status" value="9"/>
</dbReference>
<reference evidence="18 19" key="1">
    <citation type="submission" date="2024-09" db="EMBL/GenBank/DDBJ databases">
        <title>A chromosome-level genome assembly of Gray's grenadier anchovy, Coilia grayii.</title>
        <authorList>
            <person name="Fu Z."/>
        </authorList>
    </citation>
    <scope>NUCLEOTIDE SEQUENCE [LARGE SCALE GENOMIC DNA]</scope>
    <source>
        <strain evidence="18">G4</strain>
        <tissue evidence="18">Muscle</tissue>
    </source>
</reference>
<dbReference type="SMART" id="SM00369">
    <property type="entry name" value="LRR_TYP"/>
    <property type="match status" value="16"/>
</dbReference>
<dbReference type="FunFam" id="3.80.10.10:FF:000037">
    <property type="entry name" value="Toll-like receptor 7"/>
    <property type="match status" value="1"/>
</dbReference>
<dbReference type="SUPFAM" id="SSF52200">
    <property type="entry name" value="Toll/Interleukin receptor TIR domain"/>
    <property type="match status" value="1"/>
</dbReference>
<organism evidence="18 19">
    <name type="scientific">Coilia grayii</name>
    <name type="common">Gray's grenadier anchovy</name>
    <dbReference type="NCBI Taxonomy" id="363190"/>
    <lineage>
        <taxon>Eukaryota</taxon>
        <taxon>Metazoa</taxon>
        <taxon>Chordata</taxon>
        <taxon>Craniata</taxon>
        <taxon>Vertebrata</taxon>
        <taxon>Euteleostomi</taxon>
        <taxon>Actinopterygii</taxon>
        <taxon>Neopterygii</taxon>
        <taxon>Teleostei</taxon>
        <taxon>Clupei</taxon>
        <taxon>Clupeiformes</taxon>
        <taxon>Clupeoidei</taxon>
        <taxon>Engraulidae</taxon>
        <taxon>Coilinae</taxon>
        <taxon>Coilia</taxon>
    </lineage>
</organism>
<dbReference type="Proteomes" id="UP001591681">
    <property type="component" value="Unassembled WGS sequence"/>
</dbReference>
<evidence type="ECO:0000256" key="8">
    <source>
        <dbReference type="ARBA" id="ARBA00022753"/>
    </source>
</evidence>
<dbReference type="AlphaFoldDB" id="A0ABD1J3B5"/>
<dbReference type="InterPro" id="IPR003591">
    <property type="entry name" value="Leu-rich_rpt_typical-subtyp"/>
</dbReference>
<evidence type="ECO:0000256" key="10">
    <source>
        <dbReference type="ARBA" id="ARBA00022989"/>
    </source>
</evidence>
<dbReference type="Pfam" id="PF01582">
    <property type="entry name" value="TIR"/>
    <property type="match status" value="1"/>
</dbReference>
<dbReference type="SMART" id="SM00255">
    <property type="entry name" value="TIR"/>
    <property type="match status" value="1"/>
</dbReference>
<evidence type="ECO:0000256" key="3">
    <source>
        <dbReference type="ARBA" id="ARBA00022588"/>
    </source>
</evidence>
<accession>A0ABD1J3B5</accession>
<dbReference type="Gene3D" id="3.80.10.10">
    <property type="entry name" value="Ribonuclease Inhibitor"/>
    <property type="match status" value="1"/>
</dbReference>
<dbReference type="PANTHER" id="PTHR47410:SF1">
    <property type="entry name" value="TOLL-LIKE RECEPTOR 8"/>
    <property type="match status" value="1"/>
</dbReference>
<keyword evidence="12" id="KW-0675">Receptor</keyword>
<dbReference type="PANTHER" id="PTHR47410">
    <property type="entry name" value="TOLL-LIKE RECEPTOR 7-RELATED"/>
    <property type="match status" value="1"/>
</dbReference>
<dbReference type="InterPro" id="IPR032675">
    <property type="entry name" value="LRR_dom_sf"/>
</dbReference>
<dbReference type="GO" id="GO:0005768">
    <property type="term" value="C:endosome"/>
    <property type="evidence" value="ECO:0007669"/>
    <property type="project" value="UniProtKB-SubCell"/>
</dbReference>
<dbReference type="Pfam" id="PF13306">
    <property type="entry name" value="LRR_5"/>
    <property type="match status" value="2"/>
</dbReference>
<comment type="subcellular location">
    <subcellularLocation>
        <location evidence="15">Endomembrane system</location>
        <topology evidence="15">Single-pass type I membrane protein</topology>
    </subcellularLocation>
    <subcellularLocation>
        <location evidence="1">Endosome</location>
    </subcellularLocation>
</comment>
<gene>
    <name evidence="18" type="ORF">ACEWY4_023526</name>
</gene>
<evidence type="ECO:0000256" key="2">
    <source>
        <dbReference type="ARBA" id="ARBA00009634"/>
    </source>
</evidence>
<evidence type="ECO:0000313" key="18">
    <source>
        <dbReference type="EMBL" id="KAL2081673.1"/>
    </source>
</evidence>
<evidence type="ECO:0000313" key="19">
    <source>
        <dbReference type="Proteomes" id="UP001591681"/>
    </source>
</evidence>
<evidence type="ECO:0000256" key="5">
    <source>
        <dbReference type="ARBA" id="ARBA00022692"/>
    </source>
</evidence>
<dbReference type="InterPro" id="IPR035897">
    <property type="entry name" value="Toll_tir_struct_dom_sf"/>
</dbReference>
<dbReference type="PROSITE" id="PS51450">
    <property type="entry name" value="LRR"/>
    <property type="match status" value="4"/>
</dbReference>
<evidence type="ECO:0000256" key="9">
    <source>
        <dbReference type="ARBA" id="ARBA00022859"/>
    </source>
</evidence>
<keyword evidence="10 16" id="KW-1133">Transmembrane helix</keyword>
<dbReference type="GO" id="GO:1902533">
    <property type="term" value="P:positive regulation of intracellular signal transduction"/>
    <property type="evidence" value="ECO:0007669"/>
    <property type="project" value="UniProtKB-ARBA"/>
</dbReference>
<dbReference type="Pfam" id="PF13855">
    <property type="entry name" value="LRR_8"/>
    <property type="match status" value="3"/>
</dbReference>
<protein>
    <recommendedName>
        <fullName evidence="17">TIR domain-containing protein</fullName>
    </recommendedName>
</protein>
<feature type="transmembrane region" description="Helical" evidence="16">
    <location>
        <begin position="796"/>
        <end position="820"/>
    </location>
</feature>
<feature type="domain" description="TIR" evidence="17">
    <location>
        <begin position="845"/>
        <end position="989"/>
    </location>
</feature>
<dbReference type="InterPro" id="IPR001611">
    <property type="entry name" value="Leu-rich_rpt"/>
</dbReference>
<evidence type="ECO:0000256" key="15">
    <source>
        <dbReference type="ARBA" id="ARBA00046288"/>
    </source>
</evidence>
<keyword evidence="13" id="KW-0325">Glycoprotein</keyword>